<dbReference type="HOGENOM" id="CLU_879485_0_0_11"/>
<sequence>MRIPFIRTENESGRNLMLALAGRPHVIAGDHPKFDQICDLLTREYDAAPEALAAVESDLLALIDFADTAIAAMRALTDRVTYLGGTLFFDGDPIHGALADHIVAKVEQNDDSWTGPVNFLENLAANPARHVRKRLYRWISDRGMTITEDGLLVGYKGVHRDEQNTSITAGSNTVWVDGVPHTGHIPNPVGATLVMARSEVDNERDAPCSQGLHVGTHDYASGWAGDHGRLLLVAFNPRDVVAIPRDAGYAKIRVCRYTVLDTAAGKLTETTWRTKEVDVTSGDPDATTIVGIADDGDSEVDDYDVDDNPGDEAVAA</sequence>
<keyword evidence="3" id="KW-1185">Reference proteome</keyword>
<dbReference type="AlphaFoldDB" id="C8X8F8"/>
<reference evidence="2 3" key="2">
    <citation type="journal article" date="2010" name="Stand. Genomic Sci.">
        <title>Complete genome sequence of Nakamurella multipartita type strain (Y-104).</title>
        <authorList>
            <person name="Tice H."/>
            <person name="Mayilraj S."/>
            <person name="Sims D."/>
            <person name="Lapidus A."/>
            <person name="Nolan M."/>
            <person name="Lucas S."/>
            <person name="Glavina Del Rio T."/>
            <person name="Copeland A."/>
            <person name="Cheng J.F."/>
            <person name="Meincke L."/>
            <person name="Bruce D."/>
            <person name="Goodwin L."/>
            <person name="Pitluck S."/>
            <person name="Ivanova N."/>
            <person name="Mavromatis K."/>
            <person name="Ovchinnikova G."/>
            <person name="Pati A."/>
            <person name="Chen A."/>
            <person name="Palaniappan K."/>
            <person name="Land M."/>
            <person name="Hauser L."/>
            <person name="Chang Y.J."/>
            <person name="Jeffries C.D."/>
            <person name="Detter J.C."/>
            <person name="Brettin T."/>
            <person name="Rohde M."/>
            <person name="Goker M."/>
            <person name="Bristow J."/>
            <person name="Eisen J.A."/>
            <person name="Markowitz V."/>
            <person name="Hugenholtz P."/>
            <person name="Kyrpides N.C."/>
            <person name="Klenk H.P."/>
            <person name="Chen F."/>
        </authorList>
    </citation>
    <scope>NUCLEOTIDE SEQUENCE [LARGE SCALE GENOMIC DNA]</scope>
    <source>
        <strain evidence="3">ATCC 700099 / DSM 44233 / CIP 104796 / JCM 9543 / NBRC 105858 / Y-104</strain>
    </source>
</reference>
<dbReference type="STRING" id="479431.Namu_2667"/>
<reference evidence="3" key="1">
    <citation type="submission" date="2009-09" db="EMBL/GenBank/DDBJ databases">
        <title>The complete genome of Nakamurella multipartita DSM 44233.</title>
        <authorList>
            <consortium name="US DOE Joint Genome Institute (JGI-PGF)"/>
            <person name="Lucas S."/>
            <person name="Copeland A."/>
            <person name="Lapidus A."/>
            <person name="Glavina del Rio T."/>
            <person name="Dalin E."/>
            <person name="Tice H."/>
            <person name="Bruce D."/>
            <person name="Goodwin L."/>
            <person name="Pitluck S."/>
            <person name="Kyrpides N."/>
            <person name="Mavromatis K."/>
            <person name="Ivanova N."/>
            <person name="Ovchinnikova G."/>
            <person name="Sims D."/>
            <person name="Meincke L."/>
            <person name="Brettin T."/>
            <person name="Detter J.C."/>
            <person name="Han C."/>
            <person name="Larimer F."/>
            <person name="Land M."/>
            <person name="Hauser L."/>
            <person name="Markowitz V."/>
            <person name="Cheng J.-F."/>
            <person name="Hugenholtz P."/>
            <person name="Woyke T."/>
            <person name="Wu D."/>
            <person name="Klenk H.-P."/>
            <person name="Eisen J.A."/>
        </authorList>
    </citation>
    <scope>NUCLEOTIDE SEQUENCE [LARGE SCALE GENOMIC DNA]</scope>
    <source>
        <strain evidence="3">ATCC 700099 / DSM 44233 / CIP 104796 / JCM 9543 / NBRC 105858 / Y-104</strain>
    </source>
</reference>
<organism evidence="2 3">
    <name type="scientific">Nakamurella multipartita (strain ATCC 700099 / DSM 44233 / CIP 104796 / JCM 9543 / NBRC 105858 / Y-104)</name>
    <name type="common">Microsphaera multipartita</name>
    <dbReference type="NCBI Taxonomy" id="479431"/>
    <lineage>
        <taxon>Bacteria</taxon>
        <taxon>Bacillati</taxon>
        <taxon>Actinomycetota</taxon>
        <taxon>Actinomycetes</taxon>
        <taxon>Nakamurellales</taxon>
        <taxon>Nakamurellaceae</taxon>
        <taxon>Nakamurella</taxon>
    </lineage>
</organism>
<dbReference type="eggNOG" id="ENOG503397X">
    <property type="taxonomic scope" value="Bacteria"/>
</dbReference>
<dbReference type="OrthoDB" id="4638944at2"/>
<evidence type="ECO:0000313" key="2">
    <source>
        <dbReference type="EMBL" id="ACV79013.1"/>
    </source>
</evidence>
<evidence type="ECO:0000313" key="3">
    <source>
        <dbReference type="Proteomes" id="UP000002218"/>
    </source>
</evidence>
<accession>C8X8F8</accession>
<dbReference type="KEGG" id="nml:Namu_2667"/>
<gene>
    <name evidence="2" type="ordered locus">Namu_2667</name>
</gene>
<dbReference type="RefSeq" id="WP_015747892.1">
    <property type="nucleotide sequence ID" value="NC_013235.1"/>
</dbReference>
<protein>
    <submittedName>
        <fullName evidence="2">Uncharacterized protein</fullName>
    </submittedName>
</protein>
<name>C8X8F8_NAKMY</name>
<dbReference type="EMBL" id="CP001737">
    <property type="protein sequence ID" value="ACV79013.1"/>
    <property type="molecule type" value="Genomic_DNA"/>
</dbReference>
<evidence type="ECO:0000256" key="1">
    <source>
        <dbReference type="SAM" id="MobiDB-lite"/>
    </source>
</evidence>
<dbReference type="Proteomes" id="UP000002218">
    <property type="component" value="Chromosome"/>
</dbReference>
<proteinExistence type="predicted"/>
<feature type="region of interest" description="Disordered" evidence="1">
    <location>
        <begin position="291"/>
        <end position="316"/>
    </location>
</feature>
<dbReference type="InParanoid" id="C8X8F8"/>
<feature type="compositionally biased region" description="Acidic residues" evidence="1">
    <location>
        <begin position="294"/>
        <end position="310"/>
    </location>
</feature>